<evidence type="ECO:0000256" key="5">
    <source>
        <dbReference type="PROSITE-ProRule" id="PRU00221"/>
    </source>
</evidence>
<dbReference type="Pfam" id="PF00400">
    <property type="entry name" value="WD40"/>
    <property type="match status" value="2"/>
</dbReference>
<dbReference type="SMART" id="SM00320">
    <property type="entry name" value="WD40"/>
    <property type="match status" value="4"/>
</dbReference>
<dbReference type="InterPro" id="IPR015943">
    <property type="entry name" value="WD40/YVTN_repeat-like_dom_sf"/>
</dbReference>
<reference evidence="7" key="1">
    <citation type="submission" date="2021-11" db="EMBL/GenBank/DDBJ databases">
        <authorList>
            <person name="Herlambang A."/>
            <person name="Guo Y."/>
            <person name="Takashima Y."/>
            <person name="Nishizawa T."/>
        </authorList>
    </citation>
    <scope>NUCLEOTIDE SEQUENCE</scope>
    <source>
        <strain evidence="7">E1425</strain>
    </source>
</reference>
<feature type="region of interest" description="Disordered" evidence="6">
    <location>
        <begin position="353"/>
        <end position="373"/>
    </location>
</feature>
<dbReference type="PROSITE" id="PS50294">
    <property type="entry name" value="WD_REPEATS_REGION"/>
    <property type="match status" value="1"/>
</dbReference>
<dbReference type="PANTHER" id="PTHR44040:SF1">
    <property type="entry name" value="RETINOBLASTOMA-BINDING PROTEIN 5"/>
    <property type="match status" value="1"/>
</dbReference>
<feature type="repeat" description="WD" evidence="5">
    <location>
        <begin position="61"/>
        <end position="102"/>
    </location>
</feature>
<keyword evidence="4" id="KW-0539">Nucleus</keyword>
<reference evidence="7" key="2">
    <citation type="journal article" date="2022" name="Microbiol. Resour. Announc.">
        <title>Whole-Genome Sequence of Entomortierella parvispora E1425, a Mucoromycotan Fungus Associated with Burkholderiaceae-Related Endosymbiotic Bacteria.</title>
        <authorList>
            <person name="Herlambang A."/>
            <person name="Guo Y."/>
            <person name="Takashima Y."/>
            <person name="Narisawa K."/>
            <person name="Ohta H."/>
            <person name="Nishizawa T."/>
        </authorList>
    </citation>
    <scope>NUCLEOTIDE SEQUENCE</scope>
    <source>
        <strain evidence="7">E1425</strain>
    </source>
</reference>
<organism evidence="7 8">
    <name type="scientific">Entomortierella parvispora</name>
    <dbReference type="NCBI Taxonomy" id="205924"/>
    <lineage>
        <taxon>Eukaryota</taxon>
        <taxon>Fungi</taxon>
        <taxon>Fungi incertae sedis</taxon>
        <taxon>Mucoromycota</taxon>
        <taxon>Mortierellomycotina</taxon>
        <taxon>Mortierellomycetes</taxon>
        <taxon>Mortierellales</taxon>
        <taxon>Mortierellaceae</taxon>
        <taxon>Entomortierella</taxon>
    </lineage>
</organism>
<dbReference type="EMBL" id="BQFW01000008">
    <property type="protein sequence ID" value="GJJ73897.1"/>
    <property type="molecule type" value="Genomic_DNA"/>
</dbReference>
<sequence>MNLQLLDPFEQNFPEVIEDTLEEGQAVTVKFNRRGTLLAAGCSDGTIIVWDFDTRGVSRSLVGHVKTITSLSWSRNGRYLLSASKDWSCIVWDLLTGTKLHTVRFDTSVLNAQFHPKNSSIFIVALHQEKPLLIDISDGIKRFPILEETNEDNPDKAEPTPRGGQIPTTLVVTFDRLGKKIYAGTNRGHLRIVDTESRTLLYETRPTTSAIKSIQFSRRGREIVINSNDRVIRLLATREDGPPEQQHKFQDLVNRIQWNQCCLSSDADYVIGGSAHQAEHNIYIWDRIGGNLVKILEGPKEPLEDLTWHPIRPIVASVTSFGTIHIWATNSQENWSAFAPDFKELEENIDYEEREDEFDIVPEEEASKRKHEDEDVIIDVTTIEKINPFNDSDSDDGEEEMFYLPLLPSDHVPEEKQHRKRHSRRSHHSNNNNSHSHHHSSKATPHTNQQHHLSQDQTTKKEESLPSPSASTTSSDPNSTHPARHDVKVKDEHLENVSSDHQQQRKRDKQLQRQRQDQKLAAGGDGEWDQSDSAPPARKQKQSKSDRPDHDRERERERQWEREQDHERDPERKDRDRERKAERKQERERERERERESSNASHNGHDRERDRDQDFKRRRSDDLITASSKSVKKQR</sequence>
<feature type="compositionally biased region" description="Acidic residues" evidence="6">
    <location>
        <begin position="353"/>
        <end position="364"/>
    </location>
</feature>
<evidence type="ECO:0000256" key="6">
    <source>
        <dbReference type="SAM" id="MobiDB-lite"/>
    </source>
</evidence>
<feature type="compositionally biased region" description="Polar residues" evidence="6">
    <location>
        <begin position="443"/>
        <end position="457"/>
    </location>
</feature>
<feature type="compositionally biased region" description="Basic and acidic residues" evidence="6">
    <location>
        <begin position="543"/>
        <end position="622"/>
    </location>
</feature>
<dbReference type="PANTHER" id="PTHR44040">
    <property type="entry name" value="RETINOBLASTOMA-BINDING PROTEIN 5"/>
    <property type="match status" value="1"/>
</dbReference>
<dbReference type="InterPro" id="IPR001680">
    <property type="entry name" value="WD40_rpt"/>
</dbReference>
<dbReference type="InterPro" id="IPR036322">
    <property type="entry name" value="WD40_repeat_dom_sf"/>
</dbReference>
<feature type="compositionally biased region" description="Low complexity" evidence="6">
    <location>
        <begin position="465"/>
        <end position="480"/>
    </location>
</feature>
<dbReference type="Gene3D" id="2.130.10.10">
    <property type="entry name" value="YVTN repeat-like/Quinoprotein amine dehydrogenase"/>
    <property type="match status" value="2"/>
</dbReference>
<dbReference type="InterPro" id="IPR019775">
    <property type="entry name" value="WD40_repeat_CS"/>
</dbReference>
<comment type="subcellular location">
    <subcellularLocation>
        <location evidence="1">Nucleus</location>
    </subcellularLocation>
</comment>
<feature type="repeat" description="WD" evidence="5">
    <location>
        <begin position="28"/>
        <end position="60"/>
    </location>
</feature>
<evidence type="ECO:0000313" key="7">
    <source>
        <dbReference type="EMBL" id="GJJ73897.1"/>
    </source>
</evidence>
<comment type="caution">
    <text evidence="7">The sequence shown here is derived from an EMBL/GenBank/DDBJ whole genome shotgun (WGS) entry which is preliminary data.</text>
</comment>
<dbReference type="OrthoDB" id="196858at2759"/>
<dbReference type="PROSITE" id="PS00678">
    <property type="entry name" value="WD_REPEATS_1"/>
    <property type="match status" value="2"/>
</dbReference>
<feature type="compositionally biased region" description="Basic residues" evidence="6">
    <location>
        <begin position="418"/>
        <end position="428"/>
    </location>
</feature>
<feature type="compositionally biased region" description="Basic and acidic residues" evidence="6">
    <location>
        <begin position="483"/>
        <end position="495"/>
    </location>
</feature>
<evidence type="ECO:0000256" key="4">
    <source>
        <dbReference type="ARBA" id="ARBA00023242"/>
    </source>
</evidence>
<dbReference type="GO" id="GO:0048188">
    <property type="term" value="C:Set1C/COMPASS complex"/>
    <property type="evidence" value="ECO:0007669"/>
    <property type="project" value="InterPro"/>
</dbReference>
<keyword evidence="2 5" id="KW-0853">WD repeat</keyword>
<dbReference type="AlphaFoldDB" id="A0A9P3LXA7"/>
<keyword evidence="8" id="KW-1185">Reference proteome</keyword>
<dbReference type="InterPro" id="IPR037850">
    <property type="entry name" value="RBBP5/Swd1"/>
</dbReference>
<protein>
    <submittedName>
        <fullName evidence="7">COMPASS component SWD1</fullName>
    </submittedName>
</protein>
<proteinExistence type="predicted"/>
<feature type="region of interest" description="Disordered" evidence="6">
    <location>
        <begin position="406"/>
        <end position="635"/>
    </location>
</feature>
<accession>A0A9P3LXA7</accession>
<keyword evidence="3" id="KW-0677">Repeat</keyword>
<evidence type="ECO:0000256" key="2">
    <source>
        <dbReference type="ARBA" id="ARBA00022574"/>
    </source>
</evidence>
<dbReference type="Proteomes" id="UP000827284">
    <property type="component" value="Unassembled WGS sequence"/>
</dbReference>
<gene>
    <name evidence="7" type="ORF">EMPS_06255</name>
</gene>
<evidence type="ECO:0000313" key="8">
    <source>
        <dbReference type="Proteomes" id="UP000827284"/>
    </source>
</evidence>
<evidence type="ECO:0000256" key="1">
    <source>
        <dbReference type="ARBA" id="ARBA00004123"/>
    </source>
</evidence>
<dbReference type="PROSITE" id="PS50082">
    <property type="entry name" value="WD_REPEATS_2"/>
    <property type="match status" value="2"/>
</dbReference>
<evidence type="ECO:0000256" key="3">
    <source>
        <dbReference type="ARBA" id="ARBA00022737"/>
    </source>
</evidence>
<name>A0A9P3LXA7_9FUNG</name>
<dbReference type="SUPFAM" id="SSF50978">
    <property type="entry name" value="WD40 repeat-like"/>
    <property type="match status" value="1"/>
</dbReference>
<feature type="compositionally biased region" description="Basic and acidic residues" evidence="6">
    <location>
        <begin position="502"/>
        <end position="518"/>
    </location>
</feature>